<dbReference type="InterPro" id="IPR036390">
    <property type="entry name" value="WH_DNA-bd_sf"/>
</dbReference>
<protein>
    <submittedName>
        <fullName evidence="1">AAA family ATPase</fullName>
    </submittedName>
</protein>
<feature type="non-terminal residue" evidence="1">
    <location>
        <position position="1"/>
    </location>
</feature>
<name>A0A9D1Q242_9FIRM</name>
<reference evidence="1" key="2">
    <citation type="submission" date="2021-04" db="EMBL/GenBank/DDBJ databases">
        <authorList>
            <person name="Gilroy R."/>
        </authorList>
    </citation>
    <scope>NUCLEOTIDE SEQUENCE</scope>
    <source>
        <strain evidence="1">12435</strain>
    </source>
</reference>
<dbReference type="SUPFAM" id="SSF46785">
    <property type="entry name" value="Winged helix' DNA-binding domain"/>
    <property type="match status" value="1"/>
</dbReference>
<dbReference type="AlphaFoldDB" id="A0A9D1Q242"/>
<organism evidence="1 2">
    <name type="scientific">Candidatus Protoclostridium stercorigallinarum</name>
    <dbReference type="NCBI Taxonomy" id="2838741"/>
    <lineage>
        <taxon>Bacteria</taxon>
        <taxon>Bacillati</taxon>
        <taxon>Bacillota</taxon>
        <taxon>Clostridia</taxon>
        <taxon>Candidatus Protoclostridium</taxon>
    </lineage>
</organism>
<evidence type="ECO:0000313" key="2">
    <source>
        <dbReference type="Proteomes" id="UP000823990"/>
    </source>
</evidence>
<dbReference type="Proteomes" id="UP000823990">
    <property type="component" value="Unassembled WGS sequence"/>
</dbReference>
<evidence type="ECO:0000313" key="1">
    <source>
        <dbReference type="EMBL" id="HIW02924.1"/>
    </source>
</evidence>
<reference evidence="1" key="1">
    <citation type="journal article" date="2021" name="PeerJ">
        <title>Extensive microbial diversity within the chicken gut microbiome revealed by metagenomics and culture.</title>
        <authorList>
            <person name="Gilroy R."/>
            <person name="Ravi A."/>
            <person name="Getino M."/>
            <person name="Pursley I."/>
            <person name="Horton D.L."/>
            <person name="Alikhan N.F."/>
            <person name="Baker D."/>
            <person name="Gharbi K."/>
            <person name="Hall N."/>
            <person name="Watson M."/>
            <person name="Adriaenssens E.M."/>
            <person name="Foster-Nyarko E."/>
            <person name="Jarju S."/>
            <person name="Secka A."/>
            <person name="Antonio M."/>
            <person name="Oren A."/>
            <person name="Chaudhuri R.R."/>
            <person name="La Ragione R."/>
            <person name="Hildebrand F."/>
            <person name="Pallen M.J."/>
        </authorList>
    </citation>
    <scope>NUCLEOTIDE SEQUENCE</scope>
    <source>
        <strain evidence="1">12435</strain>
    </source>
</reference>
<dbReference type="PANTHER" id="PTHR30595:SF6">
    <property type="entry name" value="SCHLAFEN ALBA-2 DOMAIN-CONTAINING PROTEIN"/>
    <property type="match status" value="1"/>
</dbReference>
<comment type="caution">
    <text evidence="1">The sequence shown here is derived from an EMBL/GenBank/DDBJ whole genome shotgun (WGS) entry which is preliminary data.</text>
</comment>
<dbReference type="InterPro" id="IPR038475">
    <property type="entry name" value="RecG_C_sf"/>
</dbReference>
<gene>
    <name evidence="1" type="ORF">H9892_06250</name>
</gene>
<dbReference type="EMBL" id="DXHS01000100">
    <property type="protein sequence ID" value="HIW02924.1"/>
    <property type="molecule type" value="Genomic_DNA"/>
</dbReference>
<sequence>DDGKTIVRVNIVRGTNTPYYLGDKGIRPNGVYVRIGSMTAPAQESVIRDLVKRADGDDYESKIAYRQDLTFTAAEKVFAENDIAFGEAQKTTLGVVTPNGYYTDLGLLLSDQCEHSIKCAIFEGTTKEIFKGRREFGGSLIAQVNDVYGYIDVYNKTSSHIVGKQRADSRDYPPAAVREALLNAVVHRDYSYSGSTLVNLYDDRLEILSLGDIPDGMTEETLRLGVSQPRNKRLADIFYRLRYIEAYGTGIPRIFELYAASPSKPVINAGNGVFVVTLPNMTYVKQESVFSDGHESRIMNYLSSHDGVSKEEAAELIGTGVQRAYGILRGMAERGLLYVTRTGNKHIYRRR</sequence>
<dbReference type="PANTHER" id="PTHR30595">
    <property type="entry name" value="GLPR-RELATED TRANSCRIPTIONAL REPRESSOR"/>
    <property type="match status" value="1"/>
</dbReference>
<dbReference type="Gene3D" id="3.30.565.60">
    <property type="match status" value="1"/>
</dbReference>
<accession>A0A9D1Q242</accession>
<proteinExistence type="predicted"/>
<dbReference type="Pfam" id="PF13749">
    <property type="entry name" value="HATPase_c_4"/>
    <property type="match status" value="1"/>
</dbReference>